<dbReference type="PANTHER" id="PTHR42755">
    <property type="entry name" value="3-DEOXY-MANNO-OCTULOSONATE CYTIDYLYLTRANSFERASE"/>
    <property type="match status" value="1"/>
</dbReference>
<gene>
    <name evidence="9" type="ORF">FHS28_000868</name>
</gene>
<dbReference type="Gene3D" id="3.40.50.11720">
    <property type="entry name" value="3-Deoxy-D-manno-octulosonic-acid transferase, N-terminal domain"/>
    <property type="match status" value="1"/>
</dbReference>
<keyword evidence="4 7" id="KW-0808">Transferase</keyword>
<evidence type="ECO:0000313" key="9">
    <source>
        <dbReference type="EMBL" id="MBB3193503.1"/>
    </source>
</evidence>
<keyword evidence="7" id="KW-0448">Lipopolysaccharide biosynthesis</keyword>
<feature type="domain" description="3-deoxy-D-manno-octulosonic-acid transferase N-terminal" evidence="8">
    <location>
        <begin position="57"/>
        <end position="233"/>
    </location>
</feature>
<protein>
    <recommendedName>
        <fullName evidence="3 7">3-deoxy-D-manno-octulosonic acid transferase</fullName>
        <shortName evidence="7">Kdo transferase</shortName>
        <ecNumber evidence="2 7">2.4.99.12</ecNumber>
    </recommendedName>
    <alternativeName>
        <fullName evidence="5 7">Lipid IV(A) 3-deoxy-D-manno-octulosonic acid transferase</fullName>
    </alternativeName>
</protein>
<comment type="caution">
    <text evidence="9">The sequence shown here is derived from an EMBL/GenBank/DDBJ whole genome shotgun (WGS) entry which is preliminary data.</text>
</comment>
<evidence type="ECO:0000256" key="4">
    <source>
        <dbReference type="ARBA" id="ARBA00022679"/>
    </source>
</evidence>
<evidence type="ECO:0000259" key="8">
    <source>
        <dbReference type="Pfam" id="PF04413"/>
    </source>
</evidence>
<dbReference type="GO" id="GO:0043842">
    <property type="term" value="F:Kdo transferase activity"/>
    <property type="evidence" value="ECO:0007669"/>
    <property type="project" value="UniProtKB-EC"/>
</dbReference>
<dbReference type="EC" id="2.4.99.12" evidence="2 7"/>
<comment type="function">
    <text evidence="7">Involved in lipopolysaccharide (LPS) biosynthesis. Catalyzes the transfer of 3-deoxy-D-manno-octulosonate (Kdo) residue(s) from CMP-Kdo to lipid IV(A), the tetraacyldisaccharide-1,4'-bisphosphate precursor of lipid A.</text>
</comment>
<proteinExistence type="inferred from homology"/>
<dbReference type="InterPro" id="IPR039901">
    <property type="entry name" value="Kdotransferase"/>
</dbReference>
<dbReference type="InterPro" id="IPR007507">
    <property type="entry name" value="Glycos_transf_N"/>
</dbReference>
<dbReference type="Gene3D" id="3.40.50.2000">
    <property type="entry name" value="Glycogen Phosphorylase B"/>
    <property type="match status" value="1"/>
</dbReference>
<dbReference type="PANTHER" id="PTHR42755:SF1">
    <property type="entry name" value="3-DEOXY-D-MANNO-OCTULOSONIC ACID TRANSFERASE, MITOCHONDRIAL-RELATED"/>
    <property type="match status" value="1"/>
</dbReference>
<keyword evidence="7" id="KW-1003">Cell membrane</keyword>
<evidence type="ECO:0000256" key="3">
    <source>
        <dbReference type="ARBA" id="ARBA00019077"/>
    </source>
</evidence>
<keyword evidence="10" id="KW-1185">Reference proteome</keyword>
<reference evidence="9 10" key="1">
    <citation type="submission" date="2020-08" db="EMBL/GenBank/DDBJ databases">
        <title>Genomic Encyclopedia of Type Strains, Phase III (KMG-III): the genomes of soil and plant-associated and newly described type strains.</title>
        <authorList>
            <person name="Whitman W."/>
        </authorList>
    </citation>
    <scope>NUCLEOTIDE SEQUENCE [LARGE SCALE GENOMIC DNA]</scope>
    <source>
        <strain evidence="9 10">CECT 7247</strain>
    </source>
</reference>
<comment type="catalytic activity">
    <reaction evidence="6 7">
        <text>lipid IVA (E. coli) + CMP-3-deoxy-beta-D-manno-octulosonate = alpha-Kdo-(2-&gt;6)-lipid IVA (E. coli) + CMP + H(+)</text>
        <dbReference type="Rhea" id="RHEA:28066"/>
        <dbReference type="ChEBI" id="CHEBI:15378"/>
        <dbReference type="ChEBI" id="CHEBI:58603"/>
        <dbReference type="ChEBI" id="CHEBI:60364"/>
        <dbReference type="ChEBI" id="CHEBI:60377"/>
        <dbReference type="ChEBI" id="CHEBI:85987"/>
        <dbReference type="EC" id="2.4.99.12"/>
    </reaction>
</comment>
<keyword evidence="9" id="KW-0328">Glycosyltransferase</keyword>
<sequence>MPELLTNRAPTLARPAPSRRRAGIGEALRWSAFRALERLSDWRGNNTQGVFALSDPQARGPAMWLYITTIGELNAVAPMLEWLVTQRPDLRPVLITEHAHYQDAYLARLPHAVVCLTRGHSLDAQKLAEQLPPQVLALAEIPCLPSDAPCRFSYAFLRQARRHGAATLLLNGWLYHYEPPARLDQIERQLLERDFLRSLDVLCVQDDATAKTLADRGADPQRLVVTGNMKFDAMQRPHWQVSQARSPGLLGALLAARRPTVVGGCVTELPEQQAVLGAFQRLRRDHPEALLILAPRHPENKERLQALLAQIEAAGLRWVRRSAVPDAPLPEAVNCLVLDTVGELRDFYAAASVAHVGVDHNVLEPLGLGKPLTIQEGWNTTYPSYPVYRLLRDQGVLHSCADEAALHAYWRSALEGAASVQEDLRRTEEVLSHLRGSVLRHQQACLAWMGAEGTTRRPEHAAGAAGTAKTR</sequence>
<evidence type="ECO:0000256" key="2">
    <source>
        <dbReference type="ARBA" id="ARBA00012621"/>
    </source>
</evidence>
<evidence type="ECO:0000256" key="5">
    <source>
        <dbReference type="ARBA" id="ARBA00031445"/>
    </source>
</evidence>
<evidence type="ECO:0000256" key="1">
    <source>
        <dbReference type="ARBA" id="ARBA00004713"/>
    </source>
</evidence>
<dbReference type="Proteomes" id="UP000574369">
    <property type="component" value="Unassembled WGS sequence"/>
</dbReference>
<evidence type="ECO:0000256" key="7">
    <source>
        <dbReference type="RuleBase" id="RU365103"/>
    </source>
</evidence>
<name>A0ABR6GN08_9BURK</name>
<comment type="similarity">
    <text evidence="7">Belongs to the glycosyltransferase group 1 family.</text>
</comment>
<dbReference type="RefSeq" id="WP_088448919.1">
    <property type="nucleotide sequence ID" value="NZ_JACHXO010000001.1"/>
</dbReference>
<organism evidence="9 10">
    <name type="scientific">Roseateles terrae</name>
    <dbReference type="NCBI Taxonomy" id="431060"/>
    <lineage>
        <taxon>Bacteria</taxon>
        <taxon>Pseudomonadati</taxon>
        <taxon>Pseudomonadota</taxon>
        <taxon>Betaproteobacteria</taxon>
        <taxon>Burkholderiales</taxon>
        <taxon>Sphaerotilaceae</taxon>
        <taxon>Roseateles</taxon>
    </lineage>
</organism>
<dbReference type="InterPro" id="IPR038107">
    <property type="entry name" value="Glycos_transf_N_sf"/>
</dbReference>
<dbReference type="EMBL" id="JACHXO010000001">
    <property type="protein sequence ID" value="MBB3193503.1"/>
    <property type="molecule type" value="Genomic_DNA"/>
</dbReference>
<comment type="pathway">
    <text evidence="1 7">Bacterial outer membrane biogenesis; LPS core biosynthesis.</text>
</comment>
<comment type="subcellular location">
    <subcellularLocation>
        <location evidence="7">Cell membrane</location>
    </subcellularLocation>
</comment>
<accession>A0ABR6GN08</accession>
<evidence type="ECO:0000313" key="10">
    <source>
        <dbReference type="Proteomes" id="UP000574369"/>
    </source>
</evidence>
<dbReference type="SUPFAM" id="SSF53756">
    <property type="entry name" value="UDP-Glycosyltransferase/glycogen phosphorylase"/>
    <property type="match status" value="1"/>
</dbReference>
<dbReference type="Pfam" id="PF04413">
    <property type="entry name" value="Glycos_transf_N"/>
    <property type="match status" value="1"/>
</dbReference>
<evidence type="ECO:0000256" key="6">
    <source>
        <dbReference type="ARBA" id="ARBA00049183"/>
    </source>
</evidence>
<keyword evidence="7" id="KW-0472">Membrane</keyword>